<protein>
    <submittedName>
        <fullName evidence="2">Uncharacterized protein</fullName>
    </submittedName>
</protein>
<feature type="region of interest" description="Disordered" evidence="1">
    <location>
        <begin position="1"/>
        <end position="196"/>
    </location>
</feature>
<feature type="compositionally biased region" description="Polar residues" evidence="1">
    <location>
        <begin position="154"/>
        <end position="163"/>
    </location>
</feature>
<accession>M7B5I9</accession>
<organism evidence="2 3">
    <name type="scientific">Chelonia mydas</name>
    <name type="common">Green sea-turtle</name>
    <name type="synonym">Chelonia agassizi</name>
    <dbReference type="NCBI Taxonomy" id="8469"/>
    <lineage>
        <taxon>Eukaryota</taxon>
        <taxon>Metazoa</taxon>
        <taxon>Chordata</taxon>
        <taxon>Craniata</taxon>
        <taxon>Vertebrata</taxon>
        <taxon>Euteleostomi</taxon>
        <taxon>Archelosauria</taxon>
        <taxon>Testudinata</taxon>
        <taxon>Testudines</taxon>
        <taxon>Cryptodira</taxon>
        <taxon>Durocryptodira</taxon>
        <taxon>Americhelydia</taxon>
        <taxon>Chelonioidea</taxon>
        <taxon>Cheloniidae</taxon>
        <taxon>Chelonia</taxon>
    </lineage>
</organism>
<gene>
    <name evidence="2" type="ORF">UY3_10476</name>
</gene>
<sequence length="196" mass="21473">MESALTPTPTHLSESAPGIVMSVRRDILVPSTSRHRSLSSGHAKKARKMPSSQLHQRKPSPEARPMSGSSRSPPASRPRTHLEQSSPAPLEQTSLEVRMPSTPEALKEARDVMSMPVPEAPPMLAPRFRGKPPLGSPQSPAAWYRSRSREHSQCRSPPSNRSGKSPHGSPLTPTRLSGWVPSNRDSRHCSTSRSKY</sequence>
<keyword evidence="3" id="KW-1185">Reference proteome</keyword>
<name>M7B5I9_CHEMY</name>
<evidence type="ECO:0000313" key="3">
    <source>
        <dbReference type="Proteomes" id="UP000031443"/>
    </source>
</evidence>
<dbReference type="Proteomes" id="UP000031443">
    <property type="component" value="Unassembled WGS sequence"/>
</dbReference>
<feature type="compositionally biased region" description="Polar residues" evidence="1">
    <location>
        <begin position="1"/>
        <end position="13"/>
    </location>
</feature>
<evidence type="ECO:0000313" key="2">
    <source>
        <dbReference type="EMBL" id="EMP32389.1"/>
    </source>
</evidence>
<feature type="compositionally biased region" description="Basic residues" evidence="1">
    <location>
        <begin position="33"/>
        <end position="48"/>
    </location>
</feature>
<proteinExistence type="predicted"/>
<dbReference type="AlphaFoldDB" id="M7B5I9"/>
<feature type="compositionally biased region" description="Low complexity" evidence="1">
    <location>
        <begin position="64"/>
        <end position="74"/>
    </location>
</feature>
<feature type="compositionally biased region" description="Polar residues" evidence="1">
    <location>
        <begin position="83"/>
        <end position="95"/>
    </location>
</feature>
<evidence type="ECO:0000256" key="1">
    <source>
        <dbReference type="SAM" id="MobiDB-lite"/>
    </source>
</evidence>
<reference evidence="3" key="1">
    <citation type="journal article" date="2013" name="Nat. Genet.">
        <title>The draft genomes of soft-shell turtle and green sea turtle yield insights into the development and evolution of the turtle-specific body plan.</title>
        <authorList>
            <person name="Wang Z."/>
            <person name="Pascual-Anaya J."/>
            <person name="Zadissa A."/>
            <person name="Li W."/>
            <person name="Niimura Y."/>
            <person name="Huang Z."/>
            <person name="Li C."/>
            <person name="White S."/>
            <person name="Xiong Z."/>
            <person name="Fang D."/>
            <person name="Wang B."/>
            <person name="Ming Y."/>
            <person name="Chen Y."/>
            <person name="Zheng Y."/>
            <person name="Kuraku S."/>
            <person name="Pignatelli M."/>
            <person name="Herrero J."/>
            <person name="Beal K."/>
            <person name="Nozawa M."/>
            <person name="Li Q."/>
            <person name="Wang J."/>
            <person name="Zhang H."/>
            <person name="Yu L."/>
            <person name="Shigenobu S."/>
            <person name="Wang J."/>
            <person name="Liu J."/>
            <person name="Flicek P."/>
            <person name="Searle S."/>
            <person name="Wang J."/>
            <person name="Kuratani S."/>
            <person name="Yin Y."/>
            <person name="Aken B."/>
            <person name="Zhang G."/>
            <person name="Irie N."/>
        </authorList>
    </citation>
    <scope>NUCLEOTIDE SEQUENCE [LARGE SCALE GENOMIC DNA]</scope>
</reference>
<dbReference type="EMBL" id="KB540907">
    <property type="protein sequence ID" value="EMP32389.1"/>
    <property type="molecule type" value="Genomic_DNA"/>
</dbReference>